<reference evidence="5" key="2">
    <citation type="journal article" date="2023" name="Science">
        <title>Genomic signatures of disease resistance in endangered staghorn corals.</title>
        <authorList>
            <person name="Vollmer S.V."/>
            <person name="Selwyn J.D."/>
            <person name="Despard B.A."/>
            <person name="Roesel C.L."/>
        </authorList>
    </citation>
    <scope>NUCLEOTIDE SEQUENCE</scope>
    <source>
        <strain evidence="5">K2</strain>
    </source>
</reference>
<dbReference type="Gene3D" id="3.30.420.80">
    <property type="entry name" value="Ribosomal protein S11"/>
    <property type="match status" value="2"/>
</dbReference>
<evidence type="ECO:0000313" key="6">
    <source>
        <dbReference type="Proteomes" id="UP001249851"/>
    </source>
</evidence>
<keyword evidence="6" id="KW-1185">Reference proteome</keyword>
<keyword evidence="2 4" id="KW-0689">Ribosomal protein</keyword>
<dbReference type="SUPFAM" id="SSF53137">
    <property type="entry name" value="Translational machinery components"/>
    <property type="match status" value="1"/>
</dbReference>
<dbReference type="PROSITE" id="PS00054">
    <property type="entry name" value="RIBOSOMAL_S11"/>
    <property type="match status" value="1"/>
</dbReference>
<dbReference type="GO" id="GO:0003735">
    <property type="term" value="F:structural constituent of ribosome"/>
    <property type="evidence" value="ECO:0007669"/>
    <property type="project" value="InterPro"/>
</dbReference>
<reference evidence="5" key="1">
    <citation type="journal article" date="2023" name="G3 (Bethesda)">
        <title>Whole genome assembly and annotation of the endangered Caribbean coral Acropora cervicornis.</title>
        <authorList>
            <person name="Selwyn J.D."/>
            <person name="Vollmer S.V."/>
        </authorList>
    </citation>
    <scope>NUCLEOTIDE SEQUENCE</scope>
    <source>
        <strain evidence="5">K2</strain>
    </source>
</reference>
<gene>
    <name evidence="5" type="ORF">P5673_011845</name>
</gene>
<dbReference type="InterPro" id="IPR036967">
    <property type="entry name" value="Ribosomal_uS11_sf"/>
</dbReference>
<proteinExistence type="inferred from homology"/>
<dbReference type="AlphaFoldDB" id="A0AAD9QNB3"/>
<dbReference type="InterPro" id="IPR018102">
    <property type="entry name" value="Ribosomal_uS11_CS"/>
</dbReference>
<dbReference type="InterPro" id="IPR001971">
    <property type="entry name" value="Ribosomal_uS11"/>
</dbReference>
<sequence length="146" mass="15717">MSKLTIDKRKVAGNPVAFMYSSCLELCENNGTQTKFVGSYLQIKEHYKRSAAQAAKYKNLPIIQINASFNNTVITLSDPKGKTLGWVSAKALSLGVESARIKVCGIGTGRQGAINGIEAAGVRVVSVTDVTPVPHNGCRPRKARRL</sequence>
<dbReference type="PANTHER" id="PTHR11759">
    <property type="entry name" value="40S RIBOSOMAL PROTEIN S14/30S RIBOSOMAL PROTEIN S11"/>
    <property type="match status" value="1"/>
</dbReference>
<dbReference type="Proteomes" id="UP001249851">
    <property type="component" value="Unassembled WGS sequence"/>
</dbReference>
<accession>A0AAD9QNB3</accession>
<dbReference type="GO" id="GO:0005840">
    <property type="term" value="C:ribosome"/>
    <property type="evidence" value="ECO:0007669"/>
    <property type="project" value="UniProtKB-KW"/>
</dbReference>
<evidence type="ECO:0000256" key="2">
    <source>
        <dbReference type="ARBA" id="ARBA00022980"/>
    </source>
</evidence>
<keyword evidence="3 4" id="KW-0687">Ribonucleoprotein</keyword>
<evidence type="ECO:0000256" key="1">
    <source>
        <dbReference type="ARBA" id="ARBA00006194"/>
    </source>
</evidence>
<dbReference type="HAMAP" id="MF_01310">
    <property type="entry name" value="Ribosomal_uS11"/>
    <property type="match status" value="1"/>
</dbReference>
<dbReference type="GO" id="GO:0006412">
    <property type="term" value="P:translation"/>
    <property type="evidence" value="ECO:0007669"/>
    <property type="project" value="InterPro"/>
</dbReference>
<evidence type="ECO:0000256" key="3">
    <source>
        <dbReference type="ARBA" id="ARBA00023274"/>
    </source>
</evidence>
<comment type="caution">
    <text evidence="5">The sequence shown here is derived from an EMBL/GenBank/DDBJ whole genome shotgun (WGS) entry which is preliminary data.</text>
</comment>
<dbReference type="GO" id="GO:1990904">
    <property type="term" value="C:ribonucleoprotein complex"/>
    <property type="evidence" value="ECO:0007669"/>
    <property type="project" value="UniProtKB-KW"/>
</dbReference>
<comment type="similarity">
    <text evidence="1 4">Belongs to the universal ribosomal protein uS11 family.</text>
</comment>
<dbReference type="EMBL" id="JARQWQ010000022">
    <property type="protein sequence ID" value="KAK2564416.1"/>
    <property type="molecule type" value="Genomic_DNA"/>
</dbReference>
<name>A0AAD9QNB3_ACRCE</name>
<evidence type="ECO:0000256" key="4">
    <source>
        <dbReference type="RuleBase" id="RU003629"/>
    </source>
</evidence>
<dbReference type="Pfam" id="PF00411">
    <property type="entry name" value="Ribosomal_S11"/>
    <property type="match status" value="1"/>
</dbReference>
<evidence type="ECO:0000313" key="5">
    <source>
        <dbReference type="EMBL" id="KAK2564416.1"/>
    </source>
</evidence>
<protein>
    <submittedName>
        <fullName evidence="5">30S ribosomal protein S11</fullName>
    </submittedName>
</protein>
<organism evidence="5 6">
    <name type="scientific">Acropora cervicornis</name>
    <name type="common">Staghorn coral</name>
    <dbReference type="NCBI Taxonomy" id="6130"/>
    <lineage>
        <taxon>Eukaryota</taxon>
        <taxon>Metazoa</taxon>
        <taxon>Cnidaria</taxon>
        <taxon>Anthozoa</taxon>
        <taxon>Hexacorallia</taxon>
        <taxon>Scleractinia</taxon>
        <taxon>Astrocoeniina</taxon>
        <taxon>Acroporidae</taxon>
        <taxon>Acropora</taxon>
    </lineage>
</organism>